<organism evidence="2 3">
    <name type="scientific">Pedobacter steynii</name>
    <dbReference type="NCBI Taxonomy" id="430522"/>
    <lineage>
        <taxon>Bacteria</taxon>
        <taxon>Pseudomonadati</taxon>
        <taxon>Bacteroidota</taxon>
        <taxon>Sphingobacteriia</taxon>
        <taxon>Sphingobacteriales</taxon>
        <taxon>Sphingobacteriaceae</taxon>
        <taxon>Pedobacter</taxon>
    </lineage>
</organism>
<protein>
    <submittedName>
        <fullName evidence="2">Uncharacterized protein</fullName>
    </submittedName>
</protein>
<keyword evidence="1" id="KW-0732">Signal</keyword>
<feature type="chain" id="PRO_5010205135" evidence="1">
    <location>
        <begin position="21"/>
        <end position="122"/>
    </location>
</feature>
<dbReference type="AlphaFoldDB" id="A0A1G9SGN4"/>
<evidence type="ECO:0000313" key="3">
    <source>
        <dbReference type="Proteomes" id="UP000183200"/>
    </source>
</evidence>
<reference evidence="3" key="1">
    <citation type="submission" date="2016-10" db="EMBL/GenBank/DDBJ databases">
        <authorList>
            <person name="Varghese N."/>
            <person name="Submissions S."/>
        </authorList>
    </citation>
    <scope>NUCLEOTIDE SEQUENCE [LARGE SCALE GENOMIC DNA]</scope>
    <source>
        <strain evidence="3">DSM 19110</strain>
    </source>
</reference>
<name>A0A1G9SGN4_9SPHI</name>
<dbReference type="Proteomes" id="UP000183200">
    <property type="component" value="Unassembled WGS sequence"/>
</dbReference>
<feature type="signal peptide" evidence="1">
    <location>
        <begin position="1"/>
        <end position="20"/>
    </location>
</feature>
<accession>A0A1G9SGN4</accession>
<proteinExistence type="predicted"/>
<evidence type="ECO:0000256" key="1">
    <source>
        <dbReference type="SAM" id="SignalP"/>
    </source>
</evidence>
<dbReference type="EMBL" id="FNGY01000003">
    <property type="protein sequence ID" value="SDM34599.1"/>
    <property type="molecule type" value="Genomic_DNA"/>
</dbReference>
<keyword evidence="3" id="KW-1185">Reference proteome</keyword>
<sequence>MLCMTCAAMLLLSFVNKVHAQIQIKEYQITSTDNKVFNLVVRLTANQGIQSILVTDPGNTFFEWIEPLDFTMGGYEEGAFEGDGKFRIYDNGIQQYQILITLMIDGDGSGADGKGNITIYPL</sequence>
<gene>
    <name evidence="2" type="ORF">SAMN05421820_103594</name>
</gene>
<evidence type="ECO:0000313" key="2">
    <source>
        <dbReference type="EMBL" id="SDM34599.1"/>
    </source>
</evidence>